<protein>
    <submittedName>
        <fullName evidence="8">Phthalate transporter, putative</fullName>
    </submittedName>
</protein>
<evidence type="ECO:0000256" key="4">
    <source>
        <dbReference type="ARBA" id="ARBA00022989"/>
    </source>
</evidence>
<dbReference type="HOGENOM" id="CLU_700355_0_0_1"/>
<dbReference type="InterPro" id="IPR036259">
    <property type="entry name" value="MFS_trans_sf"/>
</dbReference>
<dbReference type="SUPFAM" id="SSF103473">
    <property type="entry name" value="MFS general substrate transporter"/>
    <property type="match status" value="1"/>
</dbReference>
<comment type="subcellular location">
    <subcellularLocation>
        <location evidence="1">Membrane</location>
        <topology evidence="1">Multi-pass membrane protein</topology>
    </subcellularLocation>
</comment>
<keyword evidence="2" id="KW-0813">Transport</keyword>
<dbReference type="OrthoDB" id="3639251at2759"/>
<dbReference type="Proteomes" id="UP000002499">
    <property type="component" value="Unassembled WGS sequence"/>
</dbReference>
<keyword evidence="3 7" id="KW-0812">Transmembrane</keyword>
<feature type="transmembrane region" description="Helical" evidence="7">
    <location>
        <begin position="108"/>
        <end position="130"/>
    </location>
</feature>
<evidence type="ECO:0000313" key="9">
    <source>
        <dbReference type="Proteomes" id="UP000002499"/>
    </source>
</evidence>
<keyword evidence="5 7" id="KW-0472">Membrane</keyword>
<gene>
    <name evidence="8" type="ORF">MAC_04400</name>
</gene>
<accession>E9E3F2</accession>
<dbReference type="AlphaFoldDB" id="E9E3F2"/>
<dbReference type="PANTHER" id="PTHR43791:SF3">
    <property type="entry name" value="MAJOR FACILITATOR SUPERFAMILY (MFS) PROFILE DOMAIN-CONTAINING PROTEIN"/>
    <property type="match status" value="1"/>
</dbReference>
<dbReference type="InParanoid" id="E9E3F2"/>
<keyword evidence="4 7" id="KW-1133">Transmembrane helix</keyword>
<feature type="compositionally biased region" description="Polar residues" evidence="6">
    <location>
        <begin position="323"/>
        <end position="336"/>
    </location>
</feature>
<dbReference type="PANTHER" id="PTHR43791">
    <property type="entry name" value="PERMEASE-RELATED"/>
    <property type="match status" value="1"/>
</dbReference>
<dbReference type="GO" id="GO:0022857">
    <property type="term" value="F:transmembrane transporter activity"/>
    <property type="evidence" value="ECO:0007669"/>
    <property type="project" value="TreeGrafter"/>
</dbReference>
<evidence type="ECO:0000256" key="2">
    <source>
        <dbReference type="ARBA" id="ARBA00022448"/>
    </source>
</evidence>
<evidence type="ECO:0000256" key="7">
    <source>
        <dbReference type="SAM" id="Phobius"/>
    </source>
</evidence>
<dbReference type="GO" id="GO:0016020">
    <property type="term" value="C:membrane"/>
    <property type="evidence" value="ECO:0007669"/>
    <property type="project" value="UniProtKB-SubCell"/>
</dbReference>
<dbReference type="EMBL" id="GL698498">
    <property type="protein sequence ID" value="EFY89545.1"/>
    <property type="molecule type" value="Genomic_DNA"/>
</dbReference>
<evidence type="ECO:0000256" key="5">
    <source>
        <dbReference type="ARBA" id="ARBA00023136"/>
    </source>
</evidence>
<evidence type="ECO:0000313" key="8">
    <source>
        <dbReference type="EMBL" id="EFY89545.1"/>
    </source>
</evidence>
<proteinExistence type="predicted"/>
<keyword evidence="9" id="KW-1185">Reference proteome</keyword>
<sequence>MTSQTEKPTVKHGNLPDIIAGANAKSGVSRQNLNRNTTRINCKPLPVLCLVYGISSMDRKNTANAAVAGMLADLDMGSCNGYCIAIIYAGDGIPYNRYKDDVGRRYSIFRLSVCVLVAFSGILVCGFAQLNGRQGLAGRRWFAALPPNVLIFHLGGSHYLRLLHSSSCTQMTSVTNFSNADTVSTQPSYYDIIFIRLDMFAGSWFGDRYRKRALIVQINSLFNEIGLPIMGFHHIPPVRYFGILLAVVGVDANVPATMAWQVRVAPTQGRPSVATIKLCPQKLTPPPLETHGSTALDSLNTPTIQRLSSPNITDSALKMPDASNANDTGSGSQNKSSFVTCDKNINHTWFARPGFTSEYCPHCRPKTSEGSGIKLNFESLKTVRERMGLMVNLK</sequence>
<name>E9E3F2_METAQ</name>
<feature type="region of interest" description="Disordered" evidence="6">
    <location>
        <begin position="313"/>
        <end position="336"/>
    </location>
</feature>
<evidence type="ECO:0000256" key="1">
    <source>
        <dbReference type="ARBA" id="ARBA00004141"/>
    </source>
</evidence>
<evidence type="ECO:0000256" key="6">
    <source>
        <dbReference type="SAM" id="MobiDB-lite"/>
    </source>
</evidence>
<reference evidence="8 9" key="1">
    <citation type="journal article" date="2011" name="PLoS Genet.">
        <title>Genome sequencing and comparative transcriptomics of the model entomopathogenic fungi Metarhizium anisopliae and M. acridum.</title>
        <authorList>
            <person name="Gao Q."/>
            <person name="Jin K."/>
            <person name="Ying S.H."/>
            <person name="Zhang Y."/>
            <person name="Xiao G."/>
            <person name="Shang Y."/>
            <person name="Duan Z."/>
            <person name="Hu X."/>
            <person name="Xie X.Q."/>
            <person name="Zhou G."/>
            <person name="Peng G."/>
            <person name="Luo Z."/>
            <person name="Huang W."/>
            <person name="Wang B."/>
            <person name="Fang W."/>
            <person name="Wang S."/>
            <person name="Zhong Y."/>
            <person name="Ma L.J."/>
            <person name="St Leger R.J."/>
            <person name="Zhao G.P."/>
            <person name="Pei Y."/>
            <person name="Feng M.G."/>
            <person name="Xia Y."/>
            <person name="Wang C."/>
        </authorList>
    </citation>
    <scope>NUCLEOTIDE SEQUENCE [LARGE SCALE GENOMIC DNA]</scope>
    <source>
        <strain evidence="8 9">CQMa 102</strain>
    </source>
</reference>
<organism evidence="9">
    <name type="scientific">Metarhizium acridum (strain CQMa 102)</name>
    <dbReference type="NCBI Taxonomy" id="655827"/>
    <lineage>
        <taxon>Eukaryota</taxon>
        <taxon>Fungi</taxon>
        <taxon>Dikarya</taxon>
        <taxon>Ascomycota</taxon>
        <taxon>Pezizomycotina</taxon>
        <taxon>Sordariomycetes</taxon>
        <taxon>Hypocreomycetidae</taxon>
        <taxon>Hypocreales</taxon>
        <taxon>Clavicipitaceae</taxon>
        <taxon>Metarhizium</taxon>
    </lineage>
</organism>
<evidence type="ECO:0000256" key="3">
    <source>
        <dbReference type="ARBA" id="ARBA00022692"/>
    </source>
</evidence>